<sequence length="91" mass="10650">MTLYMSPAWRMPARTLETHQAAFQALGLDEAMTPGHCYRSAARRFEFDHTQIIHYQSQAAEALSGWIRPDGRWFMKRTLQITSPDRRTGHW</sequence>
<gene>
    <name evidence="1" type="primary">gatZ_3</name>
    <name evidence="1" type="ORF">NCTC13032_06524</name>
</gene>
<evidence type="ECO:0000313" key="1">
    <source>
        <dbReference type="EMBL" id="VTP80281.1"/>
    </source>
</evidence>
<reference evidence="1 2" key="1">
    <citation type="submission" date="2019-05" db="EMBL/GenBank/DDBJ databases">
        <authorList>
            <consortium name="Pathogen Informatics"/>
        </authorList>
    </citation>
    <scope>NUCLEOTIDE SEQUENCE [LARGE SCALE GENOMIC DNA]</scope>
    <source>
        <strain evidence="1 2">NCTC13032</strain>
    </source>
</reference>
<dbReference type="EMBL" id="LR590464">
    <property type="protein sequence ID" value="VTP80281.1"/>
    <property type="molecule type" value="Genomic_DNA"/>
</dbReference>
<name>A0A4U9IU56_9ENTR</name>
<protein>
    <submittedName>
        <fullName evidence="1">D-tagatose-1,6-bisphosphate aldolase subunit gatZ</fullName>
    </submittedName>
</protein>
<dbReference type="AlphaFoldDB" id="A0A4U9IU56"/>
<accession>A0A4U9IU56</accession>
<proteinExistence type="predicted"/>
<dbReference type="Proteomes" id="UP000310719">
    <property type="component" value="Chromosome"/>
</dbReference>
<evidence type="ECO:0000313" key="2">
    <source>
        <dbReference type="Proteomes" id="UP000310719"/>
    </source>
</evidence>
<organism evidence="1 2">
    <name type="scientific">Leclercia adecarboxylata</name>
    <dbReference type="NCBI Taxonomy" id="83655"/>
    <lineage>
        <taxon>Bacteria</taxon>
        <taxon>Pseudomonadati</taxon>
        <taxon>Pseudomonadota</taxon>
        <taxon>Gammaproteobacteria</taxon>
        <taxon>Enterobacterales</taxon>
        <taxon>Enterobacteriaceae</taxon>
        <taxon>Leclercia</taxon>
    </lineage>
</organism>